<dbReference type="KEGG" id="jsv:CNX70_06870"/>
<reference evidence="1 2" key="1">
    <citation type="submission" date="2017-09" db="EMBL/GenBank/DDBJ databases">
        <title>Complete genome sequence of Janthinobacterium svalbardensis PAMC 27463.</title>
        <authorList>
            <person name="Cho Y.-J."/>
            <person name="Cho A."/>
            <person name="Kim O.-S."/>
            <person name="Lee J.-I."/>
        </authorList>
    </citation>
    <scope>NUCLEOTIDE SEQUENCE [LARGE SCALE GENOMIC DNA]</scope>
    <source>
        <strain evidence="1 2">PAMC 27463</strain>
    </source>
</reference>
<evidence type="ECO:0008006" key="3">
    <source>
        <dbReference type="Google" id="ProtNLM"/>
    </source>
</evidence>
<sequence length="197" mass="22873">MTRYNAEIYVGALLPLESRRIARLLLTEPDQRAWTNAIEIENILQKRTAATAARQARLLRRRLTTLDAEGWKMISERESEVVIQMLMSAAVKHSLLLGDFLLRVYAARQRRLEPALSRSDWQDFLTECEHHDPSLAGWPQSTKDKMLQVILRILVEGKYIDSSKSMKLTPQSLHPDVRRYLSARNETYVLDCLERVR</sequence>
<dbReference type="Pfam" id="PF08849">
    <property type="entry name" value="BrxA"/>
    <property type="match status" value="1"/>
</dbReference>
<dbReference type="Proteomes" id="UP000218437">
    <property type="component" value="Chromosome"/>
</dbReference>
<gene>
    <name evidence="1" type="ORF">CNX70_06870</name>
</gene>
<organism evidence="1 2">
    <name type="scientific">Janthinobacterium svalbardensis</name>
    <dbReference type="NCBI Taxonomy" id="368607"/>
    <lineage>
        <taxon>Bacteria</taxon>
        <taxon>Pseudomonadati</taxon>
        <taxon>Pseudomonadota</taxon>
        <taxon>Betaproteobacteria</taxon>
        <taxon>Burkholderiales</taxon>
        <taxon>Oxalobacteraceae</taxon>
        <taxon>Janthinobacterium</taxon>
    </lineage>
</organism>
<dbReference type="InterPro" id="IPR014948">
    <property type="entry name" value="BrxA"/>
</dbReference>
<dbReference type="RefSeq" id="WP_096234086.1">
    <property type="nucleotide sequence ID" value="NZ_CP023422.1"/>
</dbReference>
<dbReference type="InterPro" id="IPR023137">
    <property type="entry name" value="BrxA_sf"/>
</dbReference>
<protein>
    <recommendedName>
        <fullName evidence="3">DUF1819 domain-containing protein</fullName>
    </recommendedName>
</protein>
<accession>A0A290WTC5</accession>
<dbReference type="Gene3D" id="1.10.3540.10">
    <property type="entry name" value="uncharacterized protein from magnetospirillum magneticum domain"/>
    <property type="match status" value="1"/>
</dbReference>
<name>A0A290WTC5_9BURK</name>
<proteinExistence type="predicted"/>
<dbReference type="EMBL" id="CP023422">
    <property type="protein sequence ID" value="ATD59938.1"/>
    <property type="molecule type" value="Genomic_DNA"/>
</dbReference>
<evidence type="ECO:0000313" key="2">
    <source>
        <dbReference type="Proteomes" id="UP000218437"/>
    </source>
</evidence>
<dbReference type="AlphaFoldDB" id="A0A290WTC5"/>
<keyword evidence="2" id="KW-1185">Reference proteome</keyword>
<evidence type="ECO:0000313" key="1">
    <source>
        <dbReference type="EMBL" id="ATD59938.1"/>
    </source>
</evidence>